<comment type="caution">
    <text evidence="1">The sequence shown here is derived from an EMBL/GenBank/DDBJ whole genome shotgun (WGS) entry which is preliminary data.</text>
</comment>
<evidence type="ECO:0000313" key="2">
    <source>
        <dbReference type="Proteomes" id="UP000233469"/>
    </source>
</evidence>
<organism evidence="1 2">
    <name type="scientific">Rhizophagus irregularis</name>
    <dbReference type="NCBI Taxonomy" id="588596"/>
    <lineage>
        <taxon>Eukaryota</taxon>
        <taxon>Fungi</taxon>
        <taxon>Fungi incertae sedis</taxon>
        <taxon>Mucoromycota</taxon>
        <taxon>Glomeromycotina</taxon>
        <taxon>Glomeromycetes</taxon>
        <taxon>Glomerales</taxon>
        <taxon>Glomeraceae</taxon>
        <taxon>Rhizophagus</taxon>
    </lineage>
</organism>
<gene>
    <name evidence="1" type="ORF">RhiirC2_786310</name>
</gene>
<accession>A0A2N1MUK7</accession>
<dbReference type="VEuPathDB" id="FungiDB:FUN_024477"/>
<proteinExistence type="predicted"/>
<protein>
    <submittedName>
        <fullName evidence="1">Uncharacterized protein</fullName>
    </submittedName>
</protein>
<sequence>MTTAHAKRYVALSTDGKLSIQLSVGKFKDLENLTHYEPFKDSKINHNVLSNTLTWSLSISNELNGEIFVALSRPGKSPEVNKTEALDALEKGISNPATWIFSILNKVHNIGITKTTIPLNYHQYTNFKLNILECYDLEGSNNGELVKSFKVDSNKQYVKESSRCSYESVKNIIELFIEAIDFTELNLDKSN</sequence>
<evidence type="ECO:0000313" key="1">
    <source>
        <dbReference type="EMBL" id="PKK65331.1"/>
    </source>
</evidence>
<dbReference type="AlphaFoldDB" id="A0A2N1MUK7"/>
<dbReference type="VEuPathDB" id="FungiDB:RhiirFUN_004259"/>
<reference evidence="1 2" key="2">
    <citation type="submission" date="2017-10" db="EMBL/GenBank/DDBJ databases">
        <title>Extensive intraspecific genome diversity in a model arbuscular mycorrhizal fungus.</title>
        <authorList>
            <person name="Chen E.C.H."/>
            <person name="Morin E."/>
            <person name="Baudet D."/>
            <person name="Noel J."/>
            <person name="Ndikumana S."/>
            <person name="Charron P."/>
            <person name="St-Onge C."/>
            <person name="Giorgi J."/>
            <person name="Grigoriev I.V."/>
            <person name="Roux C."/>
            <person name="Martin F.M."/>
            <person name="Corradi N."/>
        </authorList>
    </citation>
    <scope>NUCLEOTIDE SEQUENCE [LARGE SCALE GENOMIC DNA]</scope>
    <source>
        <strain evidence="1 2">C2</strain>
    </source>
</reference>
<dbReference type="EMBL" id="LLXL01001283">
    <property type="protein sequence ID" value="PKK65331.1"/>
    <property type="molecule type" value="Genomic_DNA"/>
</dbReference>
<dbReference type="Proteomes" id="UP000233469">
    <property type="component" value="Unassembled WGS sequence"/>
</dbReference>
<name>A0A2N1MUK7_9GLOM</name>
<reference evidence="1 2" key="1">
    <citation type="submission" date="2016-04" db="EMBL/GenBank/DDBJ databases">
        <title>Genome analyses suggest a sexual origin of heterokaryosis in a supposedly ancient asexual fungus.</title>
        <authorList>
            <person name="Ropars J."/>
            <person name="Sedzielewska K."/>
            <person name="Noel J."/>
            <person name="Charron P."/>
            <person name="Farinelli L."/>
            <person name="Marton T."/>
            <person name="Kruger M."/>
            <person name="Pelin A."/>
            <person name="Brachmann A."/>
            <person name="Corradi N."/>
        </authorList>
    </citation>
    <scope>NUCLEOTIDE SEQUENCE [LARGE SCALE GENOMIC DNA]</scope>
    <source>
        <strain evidence="1 2">C2</strain>
    </source>
</reference>